<evidence type="ECO:0000256" key="1">
    <source>
        <dbReference type="SAM" id="MobiDB-lite"/>
    </source>
</evidence>
<sequence length="363" mass="39515">MDSPSEPGPRAPGKGDESRSSAAVDWTLAVRVAARLARAEPSMSSYTREQVRSELVELAASAEEPVREVTRLKDGAQVPEALILDRPGWSRAAASSLAGLLGGSIEQRPRGLLAGRASGLQAGAVLGILSNAIIGQYDPFAGQGGQLLLVAPNIIHTERATRVRPRDFRTWVCLHEVTHRVQFSASPWLGGHMRALIDTATPASGEPLLAAGQRLVTAIRSRDGSRDADPLLGTGILGIVLESQPPEQRDAMIGLIMLGTLLEGHAEHVMDAAGPRVVPTVEHIRAVFDERRHERRGLLQWIMRTLLGMDAKMAQYAQGKRFVDTLVERVGMDSFNTIWTSPETLPRPSEIREPEKWITRVLE</sequence>
<dbReference type="PANTHER" id="PTHR39420">
    <property type="match status" value="1"/>
</dbReference>
<dbReference type="EMBL" id="JACYWE010000007">
    <property type="protein sequence ID" value="MBD8507283.1"/>
    <property type="molecule type" value="Genomic_DNA"/>
</dbReference>
<proteinExistence type="predicted"/>
<keyword evidence="3" id="KW-1185">Reference proteome</keyword>
<dbReference type="AlphaFoldDB" id="A0A927JDT5"/>
<organism evidence="2 3">
    <name type="scientific">Lolliginicoccus lacisalsi</name>
    <dbReference type="NCBI Taxonomy" id="2742202"/>
    <lineage>
        <taxon>Bacteria</taxon>
        <taxon>Bacillati</taxon>
        <taxon>Actinomycetota</taxon>
        <taxon>Actinomycetes</taxon>
        <taxon>Mycobacteriales</taxon>
        <taxon>Hoyosellaceae</taxon>
        <taxon>Lolliginicoccus</taxon>
    </lineage>
</organism>
<reference evidence="2" key="1">
    <citation type="submission" date="2020-09" db="EMBL/GenBank/DDBJ databases">
        <title>Hoyosella lacisalsi sp. nov., a halotolerant actinobacterium isolated from soil of Lake Gudzhirganskoe.</title>
        <authorList>
            <person name="Yang Q."/>
            <person name="Guo P.Y."/>
            <person name="Liu S.W."/>
            <person name="Li F.N."/>
            <person name="Sun C.H."/>
        </authorList>
    </citation>
    <scope>NUCLEOTIDE SEQUENCE</scope>
    <source>
        <strain evidence="2">G463</strain>
    </source>
</reference>
<dbReference type="Pfam" id="PF10103">
    <property type="entry name" value="Zincin_2"/>
    <property type="match status" value="1"/>
</dbReference>
<dbReference type="SUPFAM" id="SSF55486">
    <property type="entry name" value="Metalloproteases ('zincins'), catalytic domain"/>
    <property type="match status" value="1"/>
</dbReference>
<dbReference type="InterPro" id="IPR022454">
    <property type="entry name" value="CHP03883_F420-assoc"/>
</dbReference>
<dbReference type="PANTHER" id="PTHR39420:SF1">
    <property type="entry name" value="HYDROLASE"/>
    <property type="match status" value="1"/>
</dbReference>
<gene>
    <name evidence="2" type="ORF">HT102_12390</name>
</gene>
<accession>A0A927JDT5</accession>
<dbReference type="Proteomes" id="UP000642993">
    <property type="component" value="Unassembled WGS sequence"/>
</dbReference>
<keyword evidence="2" id="KW-0645">Protease</keyword>
<protein>
    <submittedName>
        <fullName evidence="2">Zinc-dependent metalloprotease</fullName>
    </submittedName>
</protein>
<keyword evidence="2" id="KW-0378">Hydrolase</keyword>
<dbReference type="GO" id="GO:0008237">
    <property type="term" value="F:metallopeptidase activity"/>
    <property type="evidence" value="ECO:0007669"/>
    <property type="project" value="UniProtKB-KW"/>
</dbReference>
<dbReference type="RefSeq" id="WP_192039727.1">
    <property type="nucleotide sequence ID" value="NZ_JACYWE010000007.1"/>
</dbReference>
<dbReference type="InterPro" id="IPR018766">
    <property type="entry name" value="Zinicin_2"/>
</dbReference>
<dbReference type="Gene3D" id="1.20.150.30">
    <property type="entry name" value="Zincin-like metallopeptidase, N-terminal domain"/>
    <property type="match status" value="1"/>
</dbReference>
<evidence type="ECO:0000313" key="2">
    <source>
        <dbReference type="EMBL" id="MBD8507283.1"/>
    </source>
</evidence>
<feature type="region of interest" description="Disordered" evidence="1">
    <location>
        <begin position="1"/>
        <end position="22"/>
    </location>
</feature>
<dbReference type="NCBIfam" id="TIGR03883">
    <property type="entry name" value="DUF2342_F420"/>
    <property type="match status" value="1"/>
</dbReference>
<comment type="caution">
    <text evidence="2">The sequence shown here is derived from an EMBL/GenBank/DDBJ whole genome shotgun (WGS) entry which is preliminary data.</text>
</comment>
<evidence type="ECO:0000313" key="3">
    <source>
        <dbReference type="Proteomes" id="UP000642993"/>
    </source>
</evidence>
<feature type="compositionally biased region" description="Pro residues" evidence="1">
    <location>
        <begin position="1"/>
        <end position="10"/>
    </location>
</feature>
<name>A0A927JDT5_9ACTN</name>
<dbReference type="InterPro" id="IPR042271">
    <property type="entry name" value="Zinicin_2_N"/>
</dbReference>
<keyword evidence="2" id="KW-0482">Metalloprotease</keyword>
<dbReference type="NCBIfam" id="TIGR03624">
    <property type="entry name" value="putative hydrolase"/>
    <property type="match status" value="1"/>
</dbReference>